<dbReference type="EMBL" id="CAXAMM010041029">
    <property type="protein sequence ID" value="CAK9096909.1"/>
    <property type="molecule type" value="Genomic_DNA"/>
</dbReference>
<protein>
    <submittedName>
        <fullName evidence="2">Zinc finger protein 470</fullName>
    </submittedName>
</protein>
<dbReference type="SUPFAM" id="SSF57667">
    <property type="entry name" value="beta-beta-alpha zinc fingers"/>
    <property type="match status" value="1"/>
</dbReference>
<proteinExistence type="predicted"/>
<evidence type="ECO:0000313" key="2">
    <source>
        <dbReference type="EMBL" id="CAK9096909.1"/>
    </source>
</evidence>
<dbReference type="InterPro" id="IPR036236">
    <property type="entry name" value="Znf_C2H2_sf"/>
</dbReference>
<feature type="region of interest" description="Disordered" evidence="1">
    <location>
        <begin position="1"/>
        <end position="89"/>
    </location>
</feature>
<keyword evidence="3" id="KW-1185">Reference proteome</keyword>
<name>A0ABP0R9K4_9DINO</name>
<feature type="compositionally biased region" description="Basic and acidic residues" evidence="1">
    <location>
        <begin position="50"/>
        <end position="68"/>
    </location>
</feature>
<accession>A0ABP0R9K4</accession>
<feature type="compositionally biased region" description="Polar residues" evidence="1">
    <location>
        <begin position="70"/>
        <end position="88"/>
    </location>
</feature>
<sequence>MASRGTKRPSSGDETRMAKVMSLSTPVAGLPGSINTPVAGLPESTSEAPGSREELQVSRRASFDELKASRQASFDHTGSRSVKGSASPVSEKAEKTGLFVCWLCRRKFDTSEKFDLHVLHSKLHQETIRQLAGLA</sequence>
<evidence type="ECO:0000256" key="1">
    <source>
        <dbReference type="SAM" id="MobiDB-lite"/>
    </source>
</evidence>
<gene>
    <name evidence="2" type="ORF">SCF082_LOCUS45477</name>
</gene>
<reference evidence="2 3" key="1">
    <citation type="submission" date="2024-02" db="EMBL/GenBank/DDBJ databases">
        <authorList>
            <person name="Chen Y."/>
            <person name="Shah S."/>
            <person name="Dougan E. K."/>
            <person name="Thang M."/>
            <person name="Chan C."/>
        </authorList>
    </citation>
    <scope>NUCLEOTIDE SEQUENCE [LARGE SCALE GENOMIC DNA]</scope>
</reference>
<comment type="caution">
    <text evidence="2">The sequence shown here is derived from an EMBL/GenBank/DDBJ whole genome shotgun (WGS) entry which is preliminary data.</text>
</comment>
<organism evidence="2 3">
    <name type="scientific">Durusdinium trenchii</name>
    <dbReference type="NCBI Taxonomy" id="1381693"/>
    <lineage>
        <taxon>Eukaryota</taxon>
        <taxon>Sar</taxon>
        <taxon>Alveolata</taxon>
        <taxon>Dinophyceae</taxon>
        <taxon>Suessiales</taxon>
        <taxon>Symbiodiniaceae</taxon>
        <taxon>Durusdinium</taxon>
    </lineage>
</organism>
<dbReference type="Proteomes" id="UP001642464">
    <property type="component" value="Unassembled WGS sequence"/>
</dbReference>
<evidence type="ECO:0000313" key="3">
    <source>
        <dbReference type="Proteomes" id="UP001642464"/>
    </source>
</evidence>